<evidence type="ECO:0000313" key="2">
    <source>
        <dbReference type="EMBL" id="CAB1440131.1"/>
    </source>
</evidence>
<gene>
    <name evidence="2" type="ORF">PLEPLA_LOCUS27897</name>
</gene>
<dbReference type="AlphaFoldDB" id="A0A9N7UZU0"/>
<proteinExistence type="predicted"/>
<evidence type="ECO:0000256" key="1">
    <source>
        <dbReference type="SAM" id="SignalP"/>
    </source>
</evidence>
<keyword evidence="1" id="KW-0732">Signal</keyword>
<organism evidence="2 3">
    <name type="scientific">Pleuronectes platessa</name>
    <name type="common">European plaice</name>
    <dbReference type="NCBI Taxonomy" id="8262"/>
    <lineage>
        <taxon>Eukaryota</taxon>
        <taxon>Metazoa</taxon>
        <taxon>Chordata</taxon>
        <taxon>Craniata</taxon>
        <taxon>Vertebrata</taxon>
        <taxon>Euteleostomi</taxon>
        <taxon>Actinopterygii</taxon>
        <taxon>Neopterygii</taxon>
        <taxon>Teleostei</taxon>
        <taxon>Neoteleostei</taxon>
        <taxon>Acanthomorphata</taxon>
        <taxon>Carangaria</taxon>
        <taxon>Pleuronectiformes</taxon>
        <taxon>Pleuronectoidei</taxon>
        <taxon>Pleuronectidae</taxon>
        <taxon>Pleuronectes</taxon>
    </lineage>
</organism>
<keyword evidence="3" id="KW-1185">Reference proteome</keyword>
<feature type="signal peptide" evidence="1">
    <location>
        <begin position="1"/>
        <end position="23"/>
    </location>
</feature>
<name>A0A9N7UZU0_PLEPL</name>
<protein>
    <submittedName>
        <fullName evidence="2">Uncharacterized protein</fullName>
    </submittedName>
</protein>
<evidence type="ECO:0000313" key="3">
    <source>
        <dbReference type="Proteomes" id="UP001153269"/>
    </source>
</evidence>
<dbReference type="Proteomes" id="UP001153269">
    <property type="component" value="Unassembled WGS sequence"/>
</dbReference>
<comment type="caution">
    <text evidence="2">The sequence shown here is derived from an EMBL/GenBank/DDBJ whole genome shotgun (WGS) entry which is preliminary data.</text>
</comment>
<dbReference type="EMBL" id="CADEAL010002402">
    <property type="protein sequence ID" value="CAB1440131.1"/>
    <property type="molecule type" value="Genomic_DNA"/>
</dbReference>
<accession>A0A9N7UZU0</accession>
<reference evidence="2" key="1">
    <citation type="submission" date="2020-03" db="EMBL/GenBank/DDBJ databases">
        <authorList>
            <person name="Weist P."/>
        </authorList>
    </citation>
    <scope>NUCLEOTIDE SEQUENCE</scope>
</reference>
<sequence length="83" mass="9520">MRGGLMWVFDRLVFFCCKPQLCSNPGPVQEVSEEECAGRRQGEVTVLRAPGDGRMAWRRELEIYKPNHDLRELNTLLGKPPHP</sequence>
<feature type="chain" id="PRO_5040370591" evidence="1">
    <location>
        <begin position="24"/>
        <end position="83"/>
    </location>
</feature>